<dbReference type="AlphaFoldDB" id="A0A8J3ZIN0"/>
<evidence type="ECO:0000313" key="2">
    <source>
        <dbReference type="Proteomes" id="UP000612585"/>
    </source>
</evidence>
<reference evidence="1" key="1">
    <citation type="submission" date="2021-01" db="EMBL/GenBank/DDBJ databases">
        <title>Whole genome shotgun sequence of Virgisporangium aurantiacum NBRC 16421.</title>
        <authorList>
            <person name="Komaki H."/>
            <person name="Tamura T."/>
        </authorList>
    </citation>
    <scope>NUCLEOTIDE SEQUENCE</scope>
    <source>
        <strain evidence="1">NBRC 16421</strain>
    </source>
</reference>
<dbReference type="EMBL" id="BOPG01000121">
    <property type="protein sequence ID" value="GIJ64589.1"/>
    <property type="molecule type" value="Genomic_DNA"/>
</dbReference>
<dbReference type="Gene3D" id="3.40.50.150">
    <property type="entry name" value="Vaccinia Virus protein VP39"/>
    <property type="match status" value="1"/>
</dbReference>
<dbReference type="SUPFAM" id="SSF53335">
    <property type="entry name" value="S-adenosyl-L-methionine-dependent methyltransferases"/>
    <property type="match status" value="1"/>
</dbReference>
<proteinExistence type="predicted"/>
<dbReference type="Pfam" id="PF04672">
    <property type="entry name" value="Methyltransf_19"/>
    <property type="match status" value="1"/>
</dbReference>
<protein>
    <recommendedName>
        <fullName evidence="3">S-adenosyl methyltransferase</fullName>
    </recommendedName>
</protein>
<evidence type="ECO:0008006" key="3">
    <source>
        <dbReference type="Google" id="ProtNLM"/>
    </source>
</evidence>
<dbReference type="InterPro" id="IPR006764">
    <property type="entry name" value="SAM_dep_MeTrfase_SAV2177_type"/>
</dbReference>
<keyword evidence="2" id="KW-1185">Reference proteome</keyword>
<dbReference type="Proteomes" id="UP000612585">
    <property type="component" value="Unassembled WGS sequence"/>
</dbReference>
<gene>
    <name evidence="1" type="ORF">Vau01_121050</name>
</gene>
<dbReference type="InterPro" id="IPR029063">
    <property type="entry name" value="SAM-dependent_MTases_sf"/>
</dbReference>
<comment type="caution">
    <text evidence="1">The sequence shown here is derived from an EMBL/GenBank/DDBJ whole genome shotgun (WGS) entry which is preliminary data.</text>
</comment>
<organism evidence="1 2">
    <name type="scientific">Virgisporangium aurantiacum</name>
    <dbReference type="NCBI Taxonomy" id="175570"/>
    <lineage>
        <taxon>Bacteria</taxon>
        <taxon>Bacillati</taxon>
        <taxon>Actinomycetota</taxon>
        <taxon>Actinomycetes</taxon>
        <taxon>Micromonosporales</taxon>
        <taxon>Micromonosporaceae</taxon>
        <taxon>Virgisporangium</taxon>
    </lineage>
</organism>
<sequence length="271" mass="29748">MMGSDPYGPPKLDTSVPHPARRYNYWLGGKDHFEADRVSGDAIAAMFPGVRASAIENRRFLQRGVTFLVGECGVRQFLDIGTGLPTADNTHEIAQRIAPESRIVYVDNDPLVMVHARALLTSAPEGVTAYIEQDLDDTKAVLDEARMVLDFDRPIALLLVAVMHFISDDNDACEAVAELRDALPPGSYLLLSHVTGDPFNPRTQAAWDQAIASGRHGDFRYRNEDEVLKILDGWDLLAPGLVPVAQWRPDPDSEPVAFADAAVYAAVARKI</sequence>
<dbReference type="PIRSF" id="PIRSF017393">
    <property type="entry name" value="MTase_SAV2177"/>
    <property type="match status" value="1"/>
</dbReference>
<evidence type="ECO:0000313" key="1">
    <source>
        <dbReference type="EMBL" id="GIJ64589.1"/>
    </source>
</evidence>
<name>A0A8J3ZIN0_9ACTN</name>
<accession>A0A8J3ZIN0</accession>